<dbReference type="AlphaFoldDB" id="A0AA43XL08"/>
<keyword evidence="3" id="KW-1185">Reference proteome</keyword>
<dbReference type="Proteomes" id="UP000449710">
    <property type="component" value="Unassembled WGS sequence"/>
</dbReference>
<name>A0AA43XL08_9CLOT</name>
<sequence length="159" mass="17741">METLIAYCTKHGATEKAAKSLAEKIEGNTTLINLKESSAKSIDLTKFDTIAVGGSIYAGSIQKEVQEFCRENEELLITKNLGIFICCGNEELAEDQLSTSFKGKIYDLATAKGYFGYEFDFEKLNFLSRFVVKKVSKVKESKFRINEENIHAFAKALQG</sequence>
<gene>
    <name evidence="2" type="ORF">ISALK_06810</name>
</gene>
<dbReference type="InterPro" id="IPR026816">
    <property type="entry name" value="Flavodoxin_dom"/>
</dbReference>
<dbReference type="PANTHER" id="PTHR38030:SF2">
    <property type="entry name" value="PROTOPORPHYRINOGEN IX DEHYDROGENASE [QUINONE]"/>
    <property type="match status" value="1"/>
</dbReference>
<dbReference type="GO" id="GO:0010181">
    <property type="term" value="F:FMN binding"/>
    <property type="evidence" value="ECO:0007669"/>
    <property type="project" value="TreeGrafter"/>
</dbReference>
<dbReference type="InterPro" id="IPR029039">
    <property type="entry name" value="Flavoprotein-like_sf"/>
</dbReference>
<dbReference type="GO" id="GO:0006783">
    <property type="term" value="P:heme biosynthetic process"/>
    <property type="evidence" value="ECO:0007669"/>
    <property type="project" value="TreeGrafter"/>
</dbReference>
<reference evidence="2 3" key="1">
    <citation type="submission" date="2019-04" db="EMBL/GenBank/DDBJ databases">
        <title>Isachenkonia alkalipeptolytica gen. nov. sp. nov. a new anaerobic, alkiliphilic organothrophic bacterium capable to reduce synthesized ferrihydrite isolated from a soda lake.</title>
        <authorList>
            <person name="Toshchakov S.V."/>
            <person name="Zavarzina D.G."/>
            <person name="Zhilina T.N."/>
            <person name="Kostrikina N.A."/>
            <person name="Kublanov I.V."/>
        </authorList>
    </citation>
    <scope>NUCLEOTIDE SEQUENCE [LARGE SCALE GENOMIC DNA]</scope>
    <source>
        <strain evidence="2 3">Z-1701</strain>
    </source>
</reference>
<evidence type="ECO:0000313" key="2">
    <source>
        <dbReference type="EMBL" id="NBG88209.1"/>
    </source>
</evidence>
<protein>
    <submittedName>
        <fullName evidence="2">Flavodoxin</fullName>
    </submittedName>
</protein>
<dbReference type="PANTHER" id="PTHR38030">
    <property type="entry name" value="PROTOPORPHYRINOGEN IX DEHYDROGENASE [MENAQUINONE]"/>
    <property type="match status" value="1"/>
</dbReference>
<proteinExistence type="predicted"/>
<dbReference type="Gene3D" id="3.40.50.360">
    <property type="match status" value="1"/>
</dbReference>
<dbReference type="InterPro" id="IPR052200">
    <property type="entry name" value="Protoporphyrinogen_IX_DH"/>
</dbReference>
<evidence type="ECO:0000313" key="3">
    <source>
        <dbReference type="Proteomes" id="UP000449710"/>
    </source>
</evidence>
<dbReference type="EMBL" id="SUMG01000006">
    <property type="protein sequence ID" value="NBG88209.1"/>
    <property type="molecule type" value="Genomic_DNA"/>
</dbReference>
<dbReference type="SUPFAM" id="SSF52218">
    <property type="entry name" value="Flavoproteins"/>
    <property type="match status" value="1"/>
</dbReference>
<evidence type="ECO:0000259" key="1">
    <source>
        <dbReference type="Pfam" id="PF12724"/>
    </source>
</evidence>
<dbReference type="Pfam" id="PF12724">
    <property type="entry name" value="Flavodoxin_5"/>
    <property type="match status" value="1"/>
</dbReference>
<comment type="caution">
    <text evidence="2">The sequence shown here is derived from an EMBL/GenBank/DDBJ whole genome shotgun (WGS) entry which is preliminary data.</text>
</comment>
<dbReference type="RefSeq" id="WP_160720509.1">
    <property type="nucleotide sequence ID" value="NZ_SUMG01000006.1"/>
</dbReference>
<organism evidence="2 3">
    <name type="scientific">Isachenkonia alkalipeptolytica</name>
    <dbReference type="NCBI Taxonomy" id="2565777"/>
    <lineage>
        <taxon>Bacteria</taxon>
        <taxon>Bacillati</taxon>
        <taxon>Bacillota</taxon>
        <taxon>Clostridia</taxon>
        <taxon>Eubacteriales</taxon>
        <taxon>Clostridiaceae</taxon>
        <taxon>Isachenkonia</taxon>
    </lineage>
</organism>
<feature type="domain" description="Flavodoxin" evidence="1">
    <location>
        <begin position="4"/>
        <end position="142"/>
    </location>
</feature>
<dbReference type="GO" id="GO:0070819">
    <property type="term" value="F:menaquinone-dependent protoporphyrinogen oxidase activity"/>
    <property type="evidence" value="ECO:0007669"/>
    <property type="project" value="TreeGrafter"/>
</dbReference>
<accession>A0AA43XL08</accession>